<dbReference type="PANTHER" id="PTHR42991:SF1">
    <property type="entry name" value="ALDEHYDE DEHYDROGENASE"/>
    <property type="match status" value="1"/>
</dbReference>
<evidence type="ECO:0000313" key="7">
    <source>
        <dbReference type="Proteomes" id="UP001057702"/>
    </source>
</evidence>
<dbReference type="InterPro" id="IPR051020">
    <property type="entry name" value="ALDH-related_metabolic_enz"/>
</dbReference>
<dbReference type="InterPro" id="IPR015590">
    <property type="entry name" value="Aldehyde_DH_dom"/>
</dbReference>
<dbReference type="PANTHER" id="PTHR42991">
    <property type="entry name" value="ALDEHYDE DEHYDROGENASE"/>
    <property type="match status" value="1"/>
</dbReference>
<evidence type="ECO:0000256" key="3">
    <source>
        <dbReference type="PROSITE-ProRule" id="PRU10007"/>
    </source>
</evidence>
<evidence type="ECO:0000256" key="1">
    <source>
        <dbReference type="ARBA" id="ARBA00009986"/>
    </source>
</evidence>
<evidence type="ECO:0000256" key="2">
    <source>
        <dbReference type="ARBA" id="ARBA00023002"/>
    </source>
</evidence>
<dbReference type="InterPro" id="IPR016162">
    <property type="entry name" value="Ald_DH_N"/>
</dbReference>
<dbReference type="EMBL" id="JANFNG010000037">
    <property type="protein sequence ID" value="MCQ4084561.1"/>
    <property type="molecule type" value="Genomic_DNA"/>
</dbReference>
<accession>A0ABT1Q3R1</accession>
<evidence type="ECO:0000256" key="4">
    <source>
        <dbReference type="RuleBase" id="RU003345"/>
    </source>
</evidence>
<sequence>MTSTRTAAKAFWLAGRQATGEDTFEVTHPWDGTVVATVSVPTEAQVEEAVSAATAVQAGFAASPAHVRAAALDHVSKRLAERSEEIARLITAENGKPIKWARGEVGRAVSVFRWAAEEARRFNGGDAQRLDTDAGGVGRLAVTRRFPRGVVLGIAPFNFPLNLVAHKVAPAIAVGAPIILKPAPATPLSALLLGELLAETDLPAGSWSVLTVPNDRMPALVQDERLPVISFTGSDTVGFAIQQSVPHKHTTLELGGNAAAVVLADYSSDADLEWAATRIATFANYQAGQSCISVQRVIADASVYDRLVEKVVAKVKAQVTGDPSDDATDVGPLVSEDAAKRVESWVDDAVAKGAKLVTGGARDGASYAPTVIADLPDDAILATAEVFGPVLSLHKANGTDEAFAAVNDSKFGLQAGVFTHDLKTAFRAHRELEVGGVIIGDAPSYRADQMPYGGVKASGVGREGVAYAMDDYTYERVLVLTGLDL</sequence>
<dbReference type="RefSeq" id="WP_255923623.1">
    <property type="nucleotide sequence ID" value="NZ_JANFNG010000037.1"/>
</dbReference>
<comment type="similarity">
    <text evidence="1 4">Belongs to the aldehyde dehydrogenase family.</text>
</comment>
<dbReference type="Proteomes" id="UP001057702">
    <property type="component" value="Unassembled WGS sequence"/>
</dbReference>
<dbReference type="InterPro" id="IPR016161">
    <property type="entry name" value="Ald_DH/histidinol_DH"/>
</dbReference>
<dbReference type="PROSITE" id="PS00687">
    <property type="entry name" value="ALDEHYDE_DEHYDR_GLU"/>
    <property type="match status" value="1"/>
</dbReference>
<comment type="caution">
    <text evidence="6">The sequence shown here is derived from an EMBL/GenBank/DDBJ whole genome shotgun (WGS) entry which is preliminary data.</text>
</comment>
<reference evidence="6" key="1">
    <citation type="submission" date="2022-06" db="EMBL/GenBank/DDBJ databases">
        <title>Draft genome sequence of Streptomyces sp. RB6PN25 isolated from peat swamp forest in Thailand.</title>
        <authorList>
            <person name="Duangmal K."/>
            <person name="Klaysubun C."/>
        </authorList>
    </citation>
    <scope>NUCLEOTIDE SEQUENCE</scope>
    <source>
        <strain evidence="6">RB6PN25</strain>
    </source>
</reference>
<gene>
    <name evidence="6" type="ORF">NGB36_29300</name>
</gene>
<dbReference type="Pfam" id="PF00171">
    <property type="entry name" value="Aldedh"/>
    <property type="match status" value="1"/>
</dbReference>
<dbReference type="InterPro" id="IPR029510">
    <property type="entry name" value="Ald_DH_CS_GLU"/>
</dbReference>
<name>A0ABT1Q3R1_9ACTN</name>
<dbReference type="SUPFAM" id="SSF53720">
    <property type="entry name" value="ALDH-like"/>
    <property type="match status" value="1"/>
</dbReference>
<protein>
    <submittedName>
        <fullName evidence="6">Aldehyde dehydrogenase family protein</fullName>
    </submittedName>
</protein>
<organism evidence="6 7">
    <name type="scientific">Streptomyces humicola</name>
    <dbReference type="NCBI Taxonomy" id="2953240"/>
    <lineage>
        <taxon>Bacteria</taxon>
        <taxon>Bacillati</taxon>
        <taxon>Actinomycetota</taxon>
        <taxon>Actinomycetes</taxon>
        <taxon>Kitasatosporales</taxon>
        <taxon>Streptomycetaceae</taxon>
        <taxon>Streptomyces</taxon>
    </lineage>
</organism>
<feature type="active site" evidence="3">
    <location>
        <position position="253"/>
    </location>
</feature>
<keyword evidence="7" id="KW-1185">Reference proteome</keyword>
<feature type="domain" description="Aldehyde dehydrogenase" evidence="5">
    <location>
        <begin position="20"/>
        <end position="475"/>
    </location>
</feature>
<keyword evidence="2 4" id="KW-0560">Oxidoreductase</keyword>
<proteinExistence type="inferred from homology"/>
<dbReference type="InterPro" id="IPR016163">
    <property type="entry name" value="Ald_DH_C"/>
</dbReference>
<dbReference type="Gene3D" id="3.40.605.10">
    <property type="entry name" value="Aldehyde Dehydrogenase, Chain A, domain 1"/>
    <property type="match status" value="1"/>
</dbReference>
<evidence type="ECO:0000259" key="5">
    <source>
        <dbReference type="Pfam" id="PF00171"/>
    </source>
</evidence>
<dbReference type="Gene3D" id="3.40.309.10">
    <property type="entry name" value="Aldehyde Dehydrogenase, Chain A, domain 2"/>
    <property type="match status" value="1"/>
</dbReference>
<evidence type="ECO:0000313" key="6">
    <source>
        <dbReference type="EMBL" id="MCQ4084561.1"/>
    </source>
</evidence>